<protein>
    <recommendedName>
        <fullName evidence="5">Laminin N-terminal domain-containing protein</fullName>
    </recommendedName>
</protein>
<dbReference type="PROSITE" id="PS51117">
    <property type="entry name" value="LAMININ_NTER"/>
    <property type="match status" value="1"/>
</dbReference>
<proteinExistence type="predicted"/>
<reference evidence="6" key="1">
    <citation type="submission" date="2015-07" db="EMBL/GenBank/DDBJ databases">
        <title>MeaNS - Measles Nucleotide Surveillance Program.</title>
        <authorList>
            <person name="Tran T."/>
            <person name="Druce J."/>
        </authorList>
    </citation>
    <scope>NUCLEOTIDE SEQUENCE</scope>
    <source>
        <strain evidence="6">UCB-OBI-ISO-001</strain>
        <tissue evidence="6">Gonad</tissue>
    </source>
</reference>
<feature type="domain" description="Laminin N-terminal" evidence="5">
    <location>
        <begin position="56"/>
        <end position="239"/>
    </location>
</feature>
<name>A0A0L8FM37_OCTBM</name>
<dbReference type="GO" id="GO:0005604">
    <property type="term" value="C:basement membrane"/>
    <property type="evidence" value="ECO:0007669"/>
    <property type="project" value="TreeGrafter"/>
</dbReference>
<dbReference type="SMART" id="SM00136">
    <property type="entry name" value="LamNT"/>
    <property type="match status" value="1"/>
</dbReference>
<dbReference type="PANTHER" id="PTHR10574:SF435">
    <property type="entry name" value="LAMININ SUBUNIT GAMMA-1"/>
    <property type="match status" value="1"/>
</dbReference>
<evidence type="ECO:0000256" key="3">
    <source>
        <dbReference type="SAM" id="MobiDB-lite"/>
    </source>
</evidence>
<evidence type="ECO:0000256" key="2">
    <source>
        <dbReference type="ARBA" id="ARBA00023292"/>
    </source>
</evidence>
<feature type="compositionally biased region" description="Low complexity" evidence="3">
    <location>
        <begin position="23"/>
        <end position="38"/>
    </location>
</feature>
<dbReference type="EMBL" id="KQ429325">
    <property type="protein sequence ID" value="KOF65480.1"/>
    <property type="molecule type" value="Genomic_DNA"/>
</dbReference>
<dbReference type="OrthoDB" id="430826at2759"/>
<dbReference type="GO" id="GO:0007411">
    <property type="term" value="P:axon guidance"/>
    <property type="evidence" value="ECO:0007669"/>
    <property type="project" value="TreeGrafter"/>
</dbReference>
<feature type="signal peptide" evidence="4">
    <location>
        <begin position="1"/>
        <end position="21"/>
    </location>
</feature>
<keyword evidence="4" id="KW-0732">Signal</keyword>
<accession>A0A0L8FM37</accession>
<dbReference type="InterPro" id="IPR008211">
    <property type="entry name" value="Laminin_N"/>
</dbReference>
<evidence type="ECO:0000256" key="1">
    <source>
        <dbReference type="ARBA" id="ARBA00023157"/>
    </source>
</evidence>
<dbReference type="PANTHER" id="PTHR10574">
    <property type="entry name" value="NETRIN/LAMININ-RELATED"/>
    <property type="match status" value="1"/>
</dbReference>
<evidence type="ECO:0000259" key="5">
    <source>
        <dbReference type="PROSITE" id="PS51117"/>
    </source>
</evidence>
<dbReference type="Gene3D" id="2.60.120.260">
    <property type="entry name" value="Galactose-binding domain-like"/>
    <property type="match status" value="1"/>
</dbReference>
<gene>
    <name evidence="6" type="ORF">OCBIM_22015411mg</name>
</gene>
<dbReference type="GO" id="GO:0009888">
    <property type="term" value="P:tissue development"/>
    <property type="evidence" value="ECO:0007669"/>
    <property type="project" value="TreeGrafter"/>
</dbReference>
<evidence type="ECO:0000256" key="4">
    <source>
        <dbReference type="SAM" id="SignalP"/>
    </source>
</evidence>
<dbReference type="AlphaFoldDB" id="A0A0L8FM37"/>
<dbReference type="InterPro" id="IPR050440">
    <property type="entry name" value="Laminin/Netrin_ECM"/>
</dbReference>
<dbReference type="STRING" id="37653.A0A0L8FM37"/>
<keyword evidence="1" id="KW-1015">Disulfide bond</keyword>
<keyword evidence="2" id="KW-0424">Laminin EGF-like domain</keyword>
<organism evidence="6">
    <name type="scientific">Octopus bimaculoides</name>
    <name type="common">California two-spotted octopus</name>
    <dbReference type="NCBI Taxonomy" id="37653"/>
    <lineage>
        <taxon>Eukaryota</taxon>
        <taxon>Metazoa</taxon>
        <taxon>Spiralia</taxon>
        <taxon>Lophotrochozoa</taxon>
        <taxon>Mollusca</taxon>
        <taxon>Cephalopoda</taxon>
        <taxon>Coleoidea</taxon>
        <taxon>Octopodiformes</taxon>
        <taxon>Octopoda</taxon>
        <taxon>Incirrata</taxon>
        <taxon>Octopodidae</taxon>
        <taxon>Octopus</taxon>
    </lineage>
</organism>
<dbReference type="GO" id="GO:0009887">
    <property type="term" value="P:animal organ morphogenesis"/>
    <property type="evidence" value="ECO:0007669"/>
    <property type="project" value="TreeGrafter"/>
</dbReference>
<sequence>MFWLISIGLLLLASERLLVSGQRPYEPTRSRRPPTSQRGRSDDEDGSVSCYDNRGRARKCTPDFENAAFSLPVEATNICGMEGPQVYCLQVGVRDASKSCHYCDARHTQFDHSPHLMTDYEGQGNWTWWQSETMLKDVQYPNSVNLTLHLSCSVDRISWNPRRHKRRSANNNNRFVDFNMLQCLLWLHKDFCSSKLDQRIAGAYLREVILKLKLFTSFDCGHAGAPPLVEQINPRTYSL</sequence>
<feature type="region of interest" description="Disordered" evidence="3">
    <location>
        <begin position="23"/>
        <end position="48"/>
    </location>
</feature>
<evidence type="ECO:0000313" key="6">
    <source>
        <dbReference type="EMBL" id="KOF65480.1"/>
    </source>
</evidence>
<feature type="chain" id="PRO_5005582451" description="Laminin N-terminal domain-containing protein" evidence="4">
    <location>
        <begin position="22"/>
        <end position="239"/>
    </location>
</feature>
<dbReference type="Pfam" id="PF00055">
    <property type="entry name" value="Laminin_N"/>
    <property type="match status" value="1"/>
</dbReference>